<reference evidence="2 3" key="1">
    <citation type="journal article" date="2016" name="Nat. Commun.">
        <title>Thousands of microbial genomes shed light on interconnected biogeochemical processes in an aquifer system.</title>
        <authorList>
            <person name="Anantharaman K."/>
            <person name="Brown C.T."/>
            <person name="Hug L.A."/>
            <person name="Sharon I."/>
            <person name="Castelle C.J."/>
            <person name="Probst A.J."/>
            <person name="Thomas B.C."/>
            <person name="Singh A."/>
            <person name="Wilkins M.J."/>
            <person name="Karaoz U."/>
            <person name="Brodie E.L."/>
            <person name="Williams K.H."/>
            <person name="Hubbard S.S."/>
            <person name="Banfield J.F."/>
        </authorList>
    </citation>
    <scope>NUCLEOTIDE SEQUENCE [LARGE SCALE GENOMIC DNA]</scope>
</reference>
<dbReference type="PANTHER" id="PTHR34614:SF2">
    <property type="entry name" value="TRANSPOSASE IS4-LIKE DOMAIN-CONTAINING PROTEIN"/>
    <property type="match status" value="1"/>
</dbReference>
<dbReference type="AlphaFoldDB" id="A0A1F5VJX5"/>
<protein>
    <submittedName>
        <fullName evidence="2">Transposase</fullName>
    </submittedName>
</protein>
<dbReference type="NCBIfam" id="NF033559">
    <property type="entry name" value="transpos_IS1634"/>
    <property type="match status" value="1"/>
</dbReference>
<dbReference type="InterPro" id="IPR002559">
    <property type="entry name" value="Transposase_11"/>
</dbReference>
<organism evidence="2 3">
    <name type="scientific">Candidatus Fischerbacteria bacterium RBG_13_37_8</name>
    <dbReference type="NCBI Taxonomy" id="1817863"/>
    <lineage>
        <taxon>Bacteria</taxon>
        <taxon>Candidatus Fischeribacteriota</taxon>
    </lineage>
</organism>
<dbReference type="Proteomes" id="UP000178943">
    <property type="component" value="Unassembled WGS sequence"/>
</dbReference>
<evidence type="ECO:0000313" key="2">
    <source>
        <dbReference type="EMBL" id="OGF63640.1"/>
    </source>
</evidence>
<dbReference type="SUPFAM" id="SSF53098">
    <property type="entry name" value="Ribonuclease H-like"/>
    <property type="match status" value="1"/>
</dbReference>
<comment type="caution">
    <text evidence="2">The sequence shown here is derived from an EMBL/GenBank/DDBJ whole genome shotgun (WGS) entry which is preliminary data.</text>
</comment>
<accession>A0A1F5VJX5</accession>
<sequence>MFIRTKTFKNKDGSQRAYVQIVESIRTQGKIRQKVIANIGRMEDATHEKIERLVDSLEKFIGREKVALQDERLMVRQAKEWGVDLIFRNLWEKLGIDKILKQFIKKAETEIPIEEAIYAMILNRISDPLSKRGTSDWISEVYRSGFEELELHHFYRALDFLIQHKDEIEQLLFSKAVDVLSLKLDIVFWDTTSVYLEGNSYEGIAEYGYSKDHRPDKVQVVVGILMTGEGIPVAHEIYPGNISDKKTFTSIIKKVRERFSLRRVIFVADRGMVSTEILKELEKEKIEYIVGIRMRKMKLTEQVLRRAGAYRGVADNLRVKEVHYLGDRYIVCFNPEEANREKQVRQQLVENLEEVLHQRGVKSLIGNSLYKRFLKMKTASAEVDYDKLRTEEKYDGKYVLKTNSNLPASDAALAYKQLWRIEQAFKELKTTLEIRPIYHWKDRRIKAHIFICFLALLLEFTFYKSMKDAGIKQDYIYLMRDLKKLKAVEIELDGNVYLCRNELVGRAYDVFKALGIRPPNHISLLQ</sequence>
<dbReference type="GO" id="GO:0006313">
    <property type="term" value="P:DNA transposition"/>
    <property type="evidence" value="ECO:0007669"/>
    <property type="project" value="InterPro"/>
</dbReference>
<gene>
    <name evidence="2" type="ORF">A2Y62_01985</name>
</gene>
<name>A0A1F5VJX5_9BACT</name>
<dbReference type="InterPro" id="IPR012337">
    <property type="entry name" value="RNaseH-like_sf"/>
</dbReference>
<dbReference type="EMBL" id="MFGW01000157">
    <property type="protein sequence ID" value="OGF63640.1"/>
    <property type="molecule type" value="Genomic_DNA"/>
</dbReference>
<dbReference type="PANTHER" id="PTHR34614">
    <property type="match status" value="1"/>
</dbReference>
<evidence type="ECO:0000259" key="1">
    <source>
        <dbReference type="Pfam" id="PF01609"/>
    </source>
</evidence>
<dbReference type="Pfam" id="PF01609">
    <property type="entry name" value="DDE_Tnp_1"/>
    <property type="match status" value="1"/>
</dbReference>
<dbReference type="GO" id="GO:0003677">
    <property type="term" value="F:DNA binding"/>
    <property type="evidence" value="ECO:0007669"/>
    <property type="project" value="InterPro"/>
</dbReference>
<feature type="domain" description="Transposase IS4-like" evidence="1">
    <location>
        <begin position="185"/>
        <end position="458"/>
    </location>
</feature>
<proteinExistence type="predicted"/>
<evidence type="ECO:0000313" key="3">
    <source>
        <dbReference type="Proteomes" id="UP000178943"/>
    </source>
</evidence>
<dbReference type="InterPro" id="IPR047654">
    <property type="entry name" value="IS1634_transpos"/>
</dbReference>
<dbReference type="GO" id="GO:0004803">
    <property type="term" value="F:transposase activity"/>
    <property type="evidence" value="ECO:0007669"/>
    <property type="project" value="InterPro"/>
</dbReference>